<evidence type="ECO:0000313" key="2">
    <source>
        <dbReference type="Proteomes" id="UP000003676"/>
    </source>
</evidence>
<dbReference type="OrthoDB" id="5456084at2"/>
<accession>B6WRT9</accession>
<sequence length="151" mass="16104">MQDEQIRILCQHAVKYAPNGISAEAVADALGMRYATLMSQLSAQPGHKLGAEIVLPIMQLTGASAPMHHLARQMGGVYVELPPVSPGSHEVTASLVESVRQFGEFAAQVAQSLDDGIITAEEQARIARDGQMALSAILRVMELSDRAQAAK</sequence>
<dbReference type="eggNOG" id="ENOG5031GAC">
    <property type="taxonomic scope" value="Bacteria"/>
</dbReference>
<dbReference type="InterPro" id="IPR009679">
    <property type="entry name" value="Phage_186_CII-like"/>
</dbReference>
<name>B6WRT9_9BACT</name>
<dbReference type="RefSeq" id="WP_006004930.1">
    <property type="nucleotide sequence ID" value="NZ_DS996354.1"/>
</dbReference>
<dbReference type="Proteomes" id="UP000003676">
    <property type="component" value="Unassembled WGS sequence"/>
</dbReference>
<dbReference type="EMBL" id="ABXU01000025">
    <property type="protein sequence ID" value="EEB34292.1"/>
    <property type="molecule type" value="Genomic_DNA"/>
</dbReference>
<dbReference type="GO" id="GO:0003677">
    <property type="term" value="F:DNA binding"/>
    <property type="evidence" value="ECO:0007669"/>
    <property type="project" value="InterPro"/>
</dbReference>
<dbReference type="AlphaFoldDB" id="B6WRT9"/>
<reference evidence="1 2" key="1">
    <citation type="submission" date="2008-10" db="EMBL/GenBank/DDBJ databases">
        <title>Draft genome sequence of Desulvovibrio piger (ATCC 29098).</title>
        <authorList>
            <person name="Sudarsanam P."/>
            <person name="Ley R."/>
            <person name="Guruge J."/>
            <person name="Turnbaugh P.J."/>
            <person name="Mahowald M."/>
            <person name="Liep D."/>
            <person name="Gordon J."/>
        </authorList>
    </citation>
    <scope>NUCLEOTIDE SEQUENCE [LARGE SCALE GENOMIC DNA]</scope>
    <source>
        <strain evidence="1 2">ATCC 29098</strain>
    </source>
</reference>
<dbReference type="HOGENOM" id="CLU_140240_0_0_7"/>
<dbReference type="Pfam" id="PF06892">
    <property type="entry name" value="Phage_CP76"/>
    <property type="match status" value="1"/>
</dbReference>
<proteinExistence type="predicted"/>
<reference evidence="1 2" key="2">
    <citation type="submission" date="2008-10" db="EMBL/GenBank/DDBJ databases">
        <authorList>
            <person name="Fulton L."/>
            <person name="Clifton S."/>
            <person name="Fulton B."/>
            <person name="Xu J."/>
            <person name="Minx P."/>
            <person name="Pepin K.H."/>
            <person name="Johnson M."/>
            <person name="Bhonagiri V."/>
            <person name="Nash W.E."/>
            <person name="Mardis E.R."/>
            <person name="Wilson R.K."/>
        </authorList>
    </citation>
    <scope>NUCLEOTIDE SEQUENCE [LARGE SCALE GENOMIC DNA]</scope>
    <source>
        <strain evidence="1 2">ATCC 29098</strain>
    </source>
</reference>
<gene>
    <name evidence="1" type="ORF">DESPIG_00780</name>
</gene>
<evidence type="ECO:0000313" key="1">
    <source>
        <dbReference type="EMBL" id="EEB34292.1"/>
    </source>
</evidence>
<protein>
    <submittedName>
        <fullName evidence="1">Uncharacterized protein</fullName>
    </submittedName>
</protein>
<organism evidence="1 2">
    <name type="scientific">Desulfovibrio piger ATCC 29098</name>
    <dbReference type="NCBI Taxonomy" id="411464"/>
    <lineage>
        <taxon>Bacteria</taxon>
        <taxon>Pseudomonadati</taxon>
        <taxon>Thermodesulfobacteriota</taxon>
        <taxon>Desulfovibrionia</taxon>
        <taxon>Desulfovibrionales</taxon>
        <taxon>Desulfovibrionaceae</taxon>
        <taxon>Desulfovibrio</taxon>
    </lineage>
</organism>
<comment type="caution">
    <text evidence="1">The sequence shown here is derived from an EMBL/GenBank/DDBJ whole genome shotgun (WGS) entry which is preliminary data.</text>
</comment>